<evidence type="ECO:0000313" key="1">
    <source>
        <dbReference type="EMBL" id="WLQ54051.1"/>
    </source>
</evidence>
<protein>
    <submittedName>
        <fullName evidence="1">Uncharacterized protein</fullName>
    </submittedName>
</protein>
<sequence>MTNLALVPDDFSDAVLARCPGLSERDAARLRAKVREALEGHPVEEWRTRFADVIIDHRHEAFAKPFFGRSVARGCGE</sequence>
<evidence type="ECO:0000313" key="2">
    <source>
        <dbReference type="Proteomes" id="UP001235744"/>
    </source>
</evidence>
<organism evidence="1 2">
    <name type="scientific">Streptomyces poriferorum</name>
    <dbReference type="NCBI Taxonomy" id="2798799"/>
    <lineage>
        <taxon>Bacteria</taxon>
        <taxon>Bacillati</taxon>
        <taxon>Actinomycetota</taxon>
        <taxon>Actinomycetes</taxon>
        <taxon>Kitasatosporales</taxon>
        <taxon>Streptomycetaceae</taxon>
        <taxon>Streptomyces</taxon>
    </lineage>
</organism>
<accession>A0ABY9IFS9</accession>
<reference evidence="1 2" key="1">
    <citation type="submission" date="2023-03" db="EMBL/GenBank/DDBJ databases">
        <title>Isolation and description of six Streptomyces strains from soil environments, able to metabolize different microbial glucans.</title>
        <authorList>
            <person name="Widen T."/>
            <person name="Larsbrink J."/>
        </authorList>
    </citation>
    <scope>NUCLEOTIDE SEQUENCE [LARGE SCALE GENOMIC DNA]</scope>
    <source>
        <strain evidence="1 2">Alt2</strain>
    </source>
</reference>
<keyword evidence="2" id="KW-1185">Reference proteome</keyword>
<dbReference type="RefSeq" id="WP_306072614.1">
    <property type="nucleotide sequence ID" value="NZ_CP120988.1"/>
</dbReference>
<gene>
    <name evidence="1" type="ORF">P8A19_00635</name>
</gene>
<name>A0ABY9IFS9_9ACTN</name>
<dbReference type="EMBL" id="CP120988">
    <property type="protein sequence ID" value="WLQ54051.1"/>
    <property type="molecule type" value="Genomic_DNA"/>
</dbReference>
<proteinExistence type="predicted"/>
<dbReference type="Proteomes" id="UP001235744">
    <property type="component" value="Chromosome"/>
</dbReference>